<reference evidence="5" key="1">
    <citation type="submission" date="2021-03" db="EMBL/GenBank/DDBJ databases">
        <title>Complete Genome of Pseudoalteromonas xiamenensis STKMTI.2, a new potential marine bacterium producing anti-Vibrio compounds.</title>
        <authorList>
            <person name="Handayani D.P."/>
            <person name="Isnansetyo A."/>
            <person name="Istiqomah I."/>
            <person name="Jumina J."/>
        </authorList>
    </citation>
    <scope>NUCLEOTIDE SEQUENCE</scope>
    <source>
        <strain evidence="5">STKMTI.2</strain>
    </source>
</reference>
<name>A0A975DFW6_9GAMM</name>
<dbReference type="InterPro" id="IPR011761">
    <property type="entry name" value="ATP-grasp"/>
</dbReference>
<keyword evidence="1" id="KW-0436">Ligase</keyword>
<dbReference type="KEGG" id="pxi:J5O05_14040"/>
<dbReference type="PROSITE" id="PS50975">
    <property type="entry name" value="ATP_GRASP"/>
    <property type="match status" value="1"/>
</dbReference>
<dbReference type="AlphaFoldDB" id="A0A975DFW6"/>
<dbReference type="Gene3D" id="3.30.470.20">
    <property type="entry name" value="ATP-grasp fold, B domain"/>
    <property type="match status" value="1"/>
</dbReference>
<organism evidence="5 6">
    <name type="scientific">Pseudoalteromonas xiamenensis</name>
    <dbReference type="NCBI Taxonomy" id="882626"/>
    <lineage>
        <taxon>Bacteria</taxon>
        <taxon>Pseudomonadati</taxon>
        <taxon>Pseudomonadota</taxon>
        <taxon>Gammaproteobacteria</taxon>
        <taxon>Alteromonadales</taxon>
        <taxon>Pseudoalteromonadaceae</taxon>
        <taxon>Pseudoalteromonas</taxon>
    </lineage>
</organism>
<dbReference type="GO" id="GO:0005737">
    <property type="term" value="C:cytoplasm"/>
    <property type="evidence" value="ECO:0007669"/>
    <property type="project" value="TreeGrafter"/>
</dbReference>
<dbReference type="GO" id="GO:0009432">
    <property type="term" value="P:SOS response"/>
    <property type="evidence" value="ECO:0007669"/>
    <property type="project" value="TreeGrafter"/>
</dbReference>
<dbReference type="SUPFAM" id="SSF56059">
    <property type="entry name" value="Glutathione synthetase ATP-binding domain-like"/>
    <property type="match status" value="1"/>
</dbReference>
<dbReference type="EMBL" id="CP072133">
    <property type="protein sequence ID" value="QTH70982.1"/>
    <property type="molecule type" value="Genomic_DNA"/>
</dbReference>
<evidence type="ECO:0000256" key="1">
    <source>
        <dbReference type="ARBA" id="ARBA00022598"/>
    </source>
</evidence>
<dbReference type="Pfam" id="PF07478">
    <property type="entry name" value="Dala_Dala_lig_C"/>
    <property type="match status" value="1"/>
</dbReference>
<dbReference type="GO" id="GO:0005524">
    <property type="term" value="F:ATP binding"/>
    <property type="evidence" value="ECO:0007669"/>
    <property type="project" value="UniProtKB-UniRule"/>
</dbReference>
<keyword evidence="3" id="KW-0547">Nucleotide-binding</keyword>
<dbReference type="PANTHER" id="PTHR21621:SF0">
    <property type="entry name" value="BETA-CITRYLGLUTAMATE SYNTHASE B-RELATED"/>
    <property type="match status" value="1"/>
</dbReference>
<evidence type="ECO:0000313" key="6">
    <source>
        <dbReference type="Proteomes" id="UP000664904"/>
    </source>
</evidence>
<accession>A0A975DFW6</accession>
<dbReference type="GO" id="GO:0008716">
    <property type="term" value="F:D-alanine-D-alanine ligase activity"/>
    <property type="evidence" value="ECO:0007669"/>
    <property type="project" value="InterPro"/>
</dbReference>
<keyword evidence="2" id="KW-0464">Manganese</keyword>
<dbReference type="Pfam" id="PF14401">
    <property type="entry name" value="RLAN"/>
    <property type="match status" value="1"/>
</dbReference>
<dbReference type="InterPro" id="IPR011095">
    <property type="entry name" value="Dala_Dala_lig_C"/>
</dbReference>
<evidence type="ECO:0000256" key="2">
    <source>
        <dbReference type="ARBA" id="ARBA00023211"/>
    </source>
</evidence>
<protein>
    <submittedName>
        <fullName evidence="5">RimK family protein</fullName>
    </submittedName>
</protein>
<gene>
    <name evidence="5" type="ORF">J5O05_14040</name>
</gene>
<dbReference type="InterPro" id="IPR025839">
    <property type="entry name" value="RLAN_dom"/>
</dbReference>
<keyword evidence="6" id="KW-1185">Reference proteome</keyword>
<dbReference type="InterPro" id="IPR013815">
    <property type="entry name" value="ATP_grasp_subdomain_1"/>
</dbReference>
<proteinExistence type="predicted"/>
<dbReference type="GO" id="GO:0018169">
    <property type="term" value="F:ribosomal S6-glutamic acid ligase activity"/>
    <property type="evidence" value="ECO:0007669"/>
    <property type="project" value="TreeGrafter"/>
</dbReference>
<dbReference type="Gene3D" id="3.30.1490.20">
    <property type="entry name" value="ATP-grasp fold, A domain"/>
    <property type="match status" value="1"/>
</dbReference>
<sequence length="481" mass="54597">MLKTLIVVESTALVEELGLPNTLTFERYLQDYPKRDEPKTRIINLCNTEQYLSKGYYCSLLAEARKHVVQPTVKTINALRSETLDLNLTAKQLSEVAKITNAKTWVFFGKTNDAAWQKVGQIAHKKYPAPILHLEYLVETNQVRIKQGSLSELEGEEKQAFLAQLTSHAESTWHIGQTTKHARWEMAILVDPNEPSPPSDKDAIAKFVKAARKHGIHAEVKTPETLEDVSQYDALFIRQTTAIDHVTYKLASKAEAKGIVVIDDATSILRCCNKVFLHDAFSYNKVPTLKTVTVSDKEPHTLEQLETTFSYPMVLKMPEGSFSRGVFKVKDKEELEARLGELLAESALVLVQEFLYTEYDWRIGVLNGRAIYACRYFMARNHWQIYNHNSKRFNSGGWETLPTFEVPRAVLEAALKACKVIGKGLYGVDVKELAGKAYVIEVNDNPSIETKVEDAYLGDELYMQIMAEFQRRLELRGKDND</sequence>
<keyword evidence="3" id="KW-0067">ATP-binding</keyword>
<evidence type="ECO:0000256" key="3">
    <source>
        <dbReference type="PROSITE-ProRule" id="PRU00409"/>
    </source>
</evidence>
<dbReference type="Proteomes" id="UP000664904">
    <property type="component" value="Chromosome"/>
</dbReference>
<dbReference type="PANTHER" id="PTHR21621">
    <property type="entry name" value="RIBOSOMAL PROTEIN S6 MODIFICATION PROTEIN"/>
    <property type="match status" value="1"/>
</dbReference>
<feature type="domain" description="ATP-grasp" evidence="4">
    <location>
        <begin position="278"/>
        <end position="470"/>
    </location>
</feature>
<dbReference type="GO" id="GO:0046872">
    <property type="term" value="F:metal ion binding"/>
    <property type="evidence" value="ECO:0007669"/>
    <property type="project" value="InterPro"/>
</dbReference>
<dbReference type="RefSeq" id="WP_208842624.1">
    <property type="nucleotide sequence ID" value="NZ_CP072133.1"/>
</dbReference>
<evidence type="ECO:0000259" key="4">
    <source>
        <dbReference type="PROSITE" id="PS50975"/>
    </source>
</evidence>
<evidence type="ECO:0000313" key="5">
    <source>
        <dbReference type="EMBL" id="QTH70982.1"/>
    </source>
</evidence>